<evidence type="ECO:0000256" key="5">
    <source>
        <dbReference type="ARBA" id="ARBA00049233"/>
    </source>
</evidence>
<dbReference type="PANTHER" id="PTHR22604">
    <property type="entry name" value="OXIDOREDUCTASES"/>
    <property type="match status" value="1"/>
</dbReference>
<dbReference type="InterPro" id="IPR050984">
    <property type="entry name" value="Gfo/Idh/MocA_domain"/>
</dbReference>
<gene>
    <name evidence="7" type="ORF">B0T14DRAFT_568762</name>
</gene>
<evidence type="ECO:0000256" key="2">
    <source>
        <dbReference type="ARBA" id="ARBA00023002"/>
    </source>
</evidence>
<evidence type="ECO:0000313" key="8">
    <source>
        <dbReference type="Proteomes" id="UP001175000"/>
    </source>
</evidence>
<dbReference type="InterPro" id="IPR000683">
    <property type="entry name" value="Gfo/Idh/MocA-like_OxRdtase_N"/>
</dbReference>
<evidence type="ECO:0000256" key="3">
    <source>
        <dbReference type="ARBA" id="ARBA00038984"/>
    </source>
</evidence>
<evidence type="ECO:0000256" key="1">
    <source>
        <dbReference type="ARBA" id="ARBA00010928"/>
    </source>
</evidence>
<dbReference type="InterPro" id="IPR036291">
    <property type="entry name" value="NAD(P)-bd_dom_sf"/>
</dbReference>
<feature type="domain" description="Gfo/Idh/MocA-like oxidoreductase N-terminal" evidence="6">
    <location>
        <begin position="30"/>
        <end position="150"/>
    </location>
</feature>
<dbReference type="GO" id="GO:0047837">
    <property type="term" value="F:D-xylose 1-dehydrogenase (NADP+) activity"/>
    <property type="evidence" value="ECO:0007669"/>
    <property type="project" value="UniProtKB-EC"/>
</dbReference>
<evidence type="ECO:0000256" key="4">
    <source>
        <dbReference type="ARBA" id="ARBA00042988"/>
    </source>
</evidence>
<accession>A0AA39WKS6</accession>
<dbReference type="GO" id="GO:0000166">
    <property type="term" value="F:nucleotide binding"/>
    <property type="evidence" value="ECO:0007669"/>
    <property type="project" value="InterPro"/>
</dbReference>
<dbReference type="EMBL" id="JAULSU010000005">
    <property type="protein sequence ID" value="KAK0617238.1"/>
    <property type="molecule type" value="Genomic_DNA"/>
</dbReference>
<dbReference type="Proteomes" id="UP001175000">
    <property type="component" value="Unassembled WGS sequence"/>
</dbReference>
<dbReference type="AlphaFoldDB" id="A0AA39WKS6"/>
<dbReference type="SUPFAM" id="SSF51735">
    <property type="entry name" value="NAD(P)-binding Rossmann-fold domains"/>
    <property type="match status" value="1"/>
</dbReference>
<dbReference type="Gene3D" id="3.30.360.10">
    <property type="entry name" value="Dihydrodipicolinate Reductase, domain 2"/>
    <property type="match status" value="1"/>
</dbReference>
<dbReference type="SUPFAM" id="SSF55347">
    <property type="entry name" value="Glyceraldehyde-3-phosphate dehydrogenase-like, C-terminal domain"/>
    <property type="match status" value="1"/>
</dbReference>
<dbReference type="Gene3D" id="3.40.50.720">
    <property type="entry name" value="NAD(P)-binding Rossmann-like Domain"/>
    <property type="match status" value="1"/>
</dbReference>
<dbReference type="EC" id="1.1.1.179" evidence="3"/>
<proteinExistence type="inferred from homology"/>
<protein>
    <recommendedName>
        <fullName evidence="3">D-xylose 1-dehydrogenase (NADP(+), D-xylono-1,5-lactone-forming)</fullName>
        <ecNumber evidence="3">1.1.1.179</ecNumber>
    </recommendedName>
    <alternativeName>
        <fullName evidence="4">D-xylose-NADP dehydrogenase</fullName>
    </alternativeName>
</protein>
<comment type="caution">
    <text evidence="7">The sequence shown here is derived from an EMBL/GenBank/DDBJ whole genome shotgun (WGS) entry which is preliminary data.</text>
</comment>
<comment type="catalytic activity">
    <reaction evidence="5">
        <text>D-xylose + NADP(+) = D-xylono-1,5-lactone + NADPH + H(+)</text>
        <dbReference type="Rhea" id="RHEA:22000"/>
        <dbReference type="ChEBI" id="CHEBI:15378"/>
        <dbReference type="ChEBI" id="CHEBI:15867"/>
        <dbReference type="ChEBI" id="CHEBI:53455"/>
        <dbReference type="ChEBI" id="CHEBI:57783"/>
        <dbReference type="ChEBI" id="CHEBI:58349"/>
        <dbReference type="EC" id="1.1.1.179"/>
    </reaction>
</comment>
<evidence type="ECO:0000313" key="7">
    <source>
        <dbReference type="EMBL" id="KAK0617238.1"/>
    </source>
</evidence>
<evidence type="ECO:0000259" key="6">
    <source>
        <dbReference type="Pfam" id="PF01408"/>
    </source>
</evidence>
<dbReference type="Pfam" id="PF01408">
    <property type="entry name" value="GFO_IDH_MocA"/>
    <property type="match status" value="1"/>
</dbReference>
<organism evidence="7 8">
    <name type="scientific">Immersiella caudata</name>
    <dbReference type="NCBI Taxonomy" id="314043"/>
    <lineage>
        <taxon>Eukaryota</taxon>
        <taxon>Fungi</taxon>
        <taxon>Dikarya</taxon>
        <taxon>Ascomycota</taxon>
        <taxon>Pezizomycotina</taxon>
        <taxon>Sordariomycetes</taxon>
        <taxon>Sordariomycetidae</taxon>
        <taxon>Sordariales</taxon>
        <taxon>Lasiosphaeriaceae</taxon>
        <taxon>Immersiella</taxon>
    </lineage>
</organism>
<reference evidence="7" key="1">
    <citation type="submission" date="2023-06" db="EMBL/GenBank/DDBJ databases">
        <title>Genome-scale phylogeny and comparative genomics of the fungal order Sordariales.</title>
        <authorList>
            <consortium name="Lawrence Berkeley National Laboratory"/>
            <person name="Hensen N."/>
            <person name="Bonometti L."/>
            <person name="Westerberg I."/>
            <person name="Brannstrom I.O."/>
            <person name="Guillou S."/>
            <person name="Cros-Aarteil S."/>
            <person name="Calhoun S."/>
            <person name="Haridas S."/>
            <person name="Kuo A."/>
            <person name="Mondo S."/>
            <person name="Pangilinan J."/>
            <person name="Riley R."/>
            <person name="Labutti K."/>
            <person name="Andreopoulos B."/>
            <person name="Lipzen A."/>
            <person name="Chen C."/>
            <person name="Yanf M."/>
            <person name="Daum C."/>
            <person name="Ng V."/>
            <person name="Clum A."/>
            <person name="Steindorff A."/>
            <person name="Ohm R."/>
            <person name="Martin F."/>
            <person name="Silar P."/>
            <person name="Natvig D."/>
            <person name="Lalanne C."/>
            <person name="Gautier V."/>
            <person name="Ament-Velasquez S.L."/>
            <person name="Kruys A."/>
            <person name="Hutchinson M.I."/>
            <person name="Powell A.J."/>
            <person name="Barry K."/>
            <person name="Miller A.N."/>
            <person name="Grigoriev I.V."/>
            <person name="Debuchy R."/>
            <person name="Gladieux P."/>
            <person name="Thoren M.H."/>
            <person name="Johannesson H."/>
        </authorList>
    </citation>
    <scope>NUCLEOTIDE SEQUENCE</scope>
    <source>
        <strain evidence="7">CBS 606.72</strain>
    </source>
</reference>
<sequence length="415" mass="47062">MTSLISLLNRWRLMATGGHQPPKAPANQLIRFGILGAANIAPLAIITPAAQHPEVTITAVAARDRAKAEKFAKKHKIPIVLNSYQELIESDQVDAVYIPLPNGLHLEWALECLKKGKHVLLEKPSVGNEEEARRLFGGEEVKAAAEKGVVMLEAFHYRFQPAWALFLSLLDRTNIVDVNVNIILPQLFPDNDIRFDYNLAGGAMMDLTYTNSVVRAIYGTEPEECTSCEVQTMKPPLDERCDHTFSTTWRFPGGATATTMGTHRGSWIEHLKTNLPVTVTHRAVVIETNEEKGEETLRKRKVTMRNFMMAMIWHRIDIEDEFVVRKKEGGEEVRRWTVKESRKGYTWEEANIGVDRKCETYWLTYKYQLDAFVDRIKGREGTGAWVDGEDSIGQMRMIDMAYRKSGLPTRVSKTS</sequence>
<keyword evidence="8" id="KW-1185">Reference proteome</keyword>
<name>A0AA39WKS6_9PEZI</name>
<keyword evidence="2" id="KW-0560">Oxidoreductase</keyword>
<dbReference type="PANTHER" id="PTHR22604:SF105">
    <property type="entry name" value="TRANS-1,2-DIHYDROBENZENE-1,2-DIOL DEHYDROGENASE"/>
    <property type="match status" value="1"/>
</dbReference>
<comment type="similarity">
    <text evidence="1">Belongs to the Gfo/Idh/MocA family.</text>
</comment>